<dbReference type="Proteomes" id="UP001056291">
    <property type="component" value="Chromosome"/>
</dbReference>
<dbReference type="InterPro" id="IPR041465">
    <property type="entry name" value="SfsA_N"/>
</dbReference>
<evidence type="ECO:0000259" key="2">
    <source>
        <dbReference type="Pfam" id="PF03749"/>
    </source>
</evidence>
<dbReference type="PANTHER" id="PTHR30545:SF2">
    <property type="entry name" value="SUGAR FERMENTATION STIMULATION PROTEIN A"/>
    <property type="match status" value="1"/>
</dbReference>
<dbReference type="Pfam" id="PF17746">
    <property type="entry name" value="SfsA_N"/>
    <property type="match status" value="1"/>
</dbReference>
<accession>A0ABY4VXF6</accession>
<dbReference type="Gene3D" id="2.40.50.580">
    <property type="match status" value="1"/>
</dbReference>
<dbReference type="Gene3D" id="3.40.1350.60">
    <property type="match status" value="1"/>
</dbReference>
<dbReference type="InterPro" id="IPR040452">
    <property type="entry name" value="SfsA_C"/>
</dbReference>
<reference evidence="4" key="1">
    <citation type="submission" date="2022-06" db="EMBL/GenBank/DDBJ databases">
        <title>Sneathiella actinostolidae sp. nov., isolated from a sea anemonein the Western Pacific Ocean.</title>
        <authorList>
            <person name="Wei M.J."/>
        </authorList>
    </citation>
    <scope>NUCLEOTIDE SEQUENCE</scope>
    <source>
        <strain evidence="4">PHK-P5</strain>
    </source>
</reference>
<organism evidence="4 5">
    <name type="scientific">Sneathiella marina</name>
    <dbReference type="NCBI Taxonomy" id="2950108"/>
    <lineage>
        <taxon>Bacteria</taxon>
        <taxon>Pseudomonadati</taxon>
        <taxon>Pseudomonadota</taxon>
        <taxon>Alphaproteobacteria</taxon>
        <taxon>Sneathiellales</taxon>
        <taxon>Sneathiellaceae</taxon>
        <taxon>Sneathiella</taxon>
    </lineage>
</organism>
<feature type="domain" description="Sugar fermentation stimulation protein C-terminal" evidence="2">
    <location>
        <begin position="72"/>
        <end position="210"/>
    </location>
</feature>
<comment type="similarity">
    <text evidence="1">Belongs to the SfsA family.</text>
</comment>
<keyword evidence="5" id="KW-1185">Reference proteome</keyword>
<evidence type="ECO:0000313" key="4">
    <source>
        <dbReference type="EMBL" id="USG59508.1"/>
    </source>
</evidence>
<dbReference type="NCBIfam" id="TIGR00230">
    <property type="entry name" value="sfsA"/>
    <property type="match status" value="1"/>
</dbReference>
<dbReference type="EMBL" id="CP098747">
    <property type="protein sequence ID" value="USG59508.1"/>
    <property type="molecule type" value="Genomic_DNA"/>
</dbReference>
<name>A0ABY4VXF6_9PROT</name>
<sequence length="222" mass="24777">MIKRYKRFLCDVELENGGIVTAHVANSGSMMGLKEPGLTVWLSPANNPKRKLQYSWELVEIDNGLVGINTSLPNGIVAESISASKIPSLTGYDTLRREVKYGENSRIDILLSDSDKPDCYVEVKNVTLKREEDFAEFPDAVTSRGTKHLKELGNMVKDGHRAVMFYLIQRQDCKGFALAHDIDPAYAEAFTVARKMGVEILCYDCHITTHKIELGTAQPLID</sequence>
<protein>
    <recommendedName>
        <fullName evidence="1">Sugar fermentation stimulation protein homolog</fullName>
    </recommendedName>
</protein>
<dbReference type="PANTHER" id="PTHR30545">
    <property type="entry name" value="SUGAR FERMENTATION STIMULATION PROTEIN A"/>
    <property type="match status" value="1"/>
</dbReference>
<evidence type="ECO:0000259" key="3">
    <source>
        <dbReference type="Pfam" id="PF17746"/>
    </source>
</evidence>
<evidence type="ECO:0000313" key="5">
    <source>
        <dbReference type="Proteomes" id="UP001056291"/>
    </source>
</evidence>
<dbReference type="HAMAP" id="MF_00095">
    <property type="entry name" value="SfsA"/>
    <property type="match status" value="1"/>
</dbReference>
<evidence type="ECO:0000256" key="1">
    <source>
        <dbReference type="HAMAP-Rule" id="MF_00095"/>
    </source>
</evidence>
<feature type="domain" description="SfsA N-terminal OB" evidence="3">
    <location>
        <begin position="2"/>
        <end position="68"/>
    </location>
</feature>
<dbReference type="InterPro" id="IPR005224">
    <property type="entry name" value="SfsA"/>
</dbReference>
<dbReference type="CDD" id="cd22359">
    <property type="entry name" value="SfsA-like_bacterial"/>
    <property type="match status" value="1"/>
</dbReference>
<gene>
    <name evidence="1 4" type="primary">sfsA</name>
    <name evidence="4" type="ORF">NBZ79_09930</name>
</gene>
<dbReference type="Pfam" id="PF03749">
    <property type="entry name" value="SfsA"/>
    <property type="match status" value="1"/>
</dbReference>
<proteinExistence type="inferred from homology"/>